<dbReference type="RefSeq" id="WP_085619578.1">
    <property type="nucleotide sequence ID" value="NZ_CAXBPE010000008.1"/>
</dbReference>
<dbReference type="Gene3D" id="1.20.120.550">
    <property type="entry name" value="Membrane associated eicosanoid/glutathione metabolism-like domain"/>
    <property type="match status" value="1"/>
</dbReference>
<evidence type="ECO:0000256" key="5">
    <source>
        <dbReference type="SAM" id="Phobius"/>
    </source>
</evidence>
<keyword evidence="7" id="KW-1185">Reference proteome</keyword>
<keyword evidence="3 5" id="KW-1133">Transmembrane helix</keyword>
<name>A0A1Y2LAQ9_9PROT</name>
<keyword evidence="4 5" id="KW-0472">Membrane</keyword>
<proteinExistence type="predicted"/>
<evidence type="ECO:0000313" key="7">
    <source>
        <dbReference type="Proteomes" id="UP000193396"/>
    </source>
</evidence>
<dbReference type="InterPro" id="IPR023352">
    <property type="entry name" value="MAPEG-like_dom_sf"/>
</dbReference>
<dbReference type="PANTHER" id="PTHR35814">
    <property type="match status" value="1"/>
</dbReference>
<organism evidence="6 7">
    <name type="scientific">Thalassospira alkalitolerans</name>
    <dbReference type="NCBI Taxonomy" id="1293890"/>
    <lineage>
        <taxon>Bacteria</taxon>
        <taxon>Pseudomonadati</taxon>
        <taxon>Pseudomonadota</taxon>
        <taxon>Alphaproteobacteria</taxon>
        <taxon>Rhodospirillales</taxon>
        <taxon>Thalassospiraceae</taxon>
        <taxon>Thalassospira</taxon>
    </lineage>
</organism>
<dbReference type="GO" id="GO:0016020">
    <property type="term" value="C:membrane"/>
    <property type="evidence" value="ECO:0007669"/>
    <property type="project" value="UniProtKB-SubCell"/>
</dbReference>
<protein>
    <recommendedName>
        <fullName evidence="8">MAPEG family protein</fullName>
    </recommendedName>
</protein>
<dbReference type="AlphaFoldDB" id="A0A1Y2LAQ9"/>
<accession>A0A1Y2LAQ9</accession>
<evidence type="ECO:0000313" key="6">
    <source>
        <dbReference type="EMBL" id="OSQ47470.1"/>
    </source>
</evidence>
<keyword evidence="2 5" id="KW-0812">Transmembrane</keyword>
<evidence type="ECO:0000256" key="4">
    <source>
        <dbReference type="ARBA" id="ARBA00023136"/>
    </source>
</evidence>
<evidence type="ECO:0000256" key="3">
    <source>
        <dbReference type="ARBA" id="ARBA00022989"/>
    </source>
</evidence>
<dbReference type="Pfam" id="PF01124">
    <property type="entry name" value="MAPEG"/>
    <property type="match status" value="1"/>
</dbReference>
<feature type="transmembrane region" description="Helical" evidence="5">
    <location>
        <begin position="104"/>
        <end position="125"/>
    </location>
</feature>
<comment type="subcellular location">
    <subcellularLocation>
        <location evidence="1">Membrane</location>
    </subcellularLocation>
</comment>
<dbReference type="PANTHER" id="PTHR35814:SF1">
    <property type="entry name" value="GLUTATHIONE S-TRANSFERASE-RELATED"/>
    <property type="match status" value="1"/>
</dbReference>
<dbReference type="Proteomes" id="UP000193396">
    <property type="component" value="Unassembled WGS sequence"/>
</dbReference>
<comment type="caution">
    <text evidence="6">The sequence shown here is derived from an EMBL/GenBank/DDBJ whole genome shotgun (WGS) entry which is preliminary data.</text>
</comment>
<dbReference type="OrthoDB" id="7619858at2"/>
<sequence length="128" mass="13709">MLAIPVTVCLTGVFALMLIVLSLNVSFRRRDLQVALGDANDPALRRRMRAHGNFIENAPFCILVVLGLEAVLANSTWIWPVAAAFVIARVLHAIGTLKGSGPALIAPAMVIQHGVMACAAIWLLIQSI</sequence>
<dbReference type="InterPro" id="IPR001129">
    <property type="entry name" value="Membr-assoc_MAPEG"/>
</dbReference>
<feature type="transmembrane region" description="Helical" evidence="5">
    <location>
        <begin position="6"/>
        <end position="27"/>
    </location>
</feature>
<evidence type="ECO:0008006" key="8">
    <source>
        <dbReference type="Google" id="ProtNLM"/>
    </source>
</evidence>
<gene>
    <name evidence="6" type="ORF">TALK_13160</name>
</gene>
<feature type="transmembrane region" description="Helical" evidence="5">
    <location>
        <begin position="54"/>
        <end position="71"/>
    </location>
</feature>
<evidence type="ECO:0000256" key="1">
    <source>
        <dbReference type="ARBA" id="ARBA00004370"/>
    </source>
</evidence>
<reference evidence="6 7" key="1">
    <citation type="submission" date="2014-03" db="EMBL/GenBank/DDBJ databases">
        <title>The draft genome sequence of Thalassospira alkalitolerans JCM 18968.</title>
        <authorList>
            <person name="Lai Q."/>
            <person name="Shao Z."/>
        </authorList>
    </citation>
    <scope>NUCLEOTIDE SEQUENCE [LARGE SCALE GENOMIC DNA]</scope>
    <source>
        <strain evidence="6 7">JCM 18968</strain>
    </source>
</reference>
<dbReference type="SUPFAM" id="SSF161084">
    <property type="entry name" value="MAPEG domain-like"/>
    <property type="match status" value="1"/>
</dbReference>
<dbReference type="EMBL" id="JFKB01000008">
    <property type="protein sequence ID" value="OSQ47470.1"/>
    <property type="molecule type" value="Genomic_DNA"/>
</dbReference>
<evidence type="ECO:0000256" key="2">
    <source>
        <dbReference type="ARBA" id="ARBA00022692"/>
    </source>
</evidence>